<evidence type="ECO:0000256" key="5">
    <source>
        <dbReference type="ARBA" id="ARBA00012807"/>
    </source>
</evidence>
<keyword evidence="10 15" id="KW-0949">S-adenosyl-L-methionine</keyword>
<dbReference type="Pfam" id="PF01746">
    <property type="entry name" value="tRNA_m1G_MT"/>
    <property type="match status" value="1"/>
</dbReference>
<dbReference type="CDD" id="cd18080">
    <property type="entry name" value="TrmD-like"/>
    <property type="match status" value="1"/>
</dbReference>
<gene>
    <name evidence="15 19" type="primary">trmD</name>
    <name evidence="19" type="ORF">NT01SARS_0255</name>
</gene>
<keyword evidence="11 15" id="KW-0819">tRNA processing</keyword>
<proteinExistence type="inferred from homology"/>
<dbReference type="Gene3D" id="3.40.1280.10">
    <property type="match status" value="1"/>
</dbReference>
<reference evidence="19 20" key="1">
    <citation type="journal article" date="2012" name="ISME J.">
        <title>Genomic insights to SAR86, an abundant and uncultivated marine bacterial lineage.</title>
        <authorList>
            <person name="Dupont C.L."/>
            <person name="Rusch D.B."/>
            <person name="Yooseph S."/>
            <person name="Lombardo M.J."/>
            <person name="Richter R.A."/>
            <person name="Valas R."/>
            <person name="Novotny M."/>
            <person name="Yee-Greenbaum J."/>
            <person name="Selengut J.D."/>
            <person name="Haft D.H."/>
            <person name="Halpern A.L."/>
            <person name="Lasken R.S."/>
            <person name="Nealson K."/>
            <person name="Friedman R."/>
            <person name="Venter J.C."/>
        </authorList>
    </citation>
    <scope>NUCLEOTIDE SEQUENCE [LARGE SCALE GENOMIC DNA]</scope>
</reference>
<dbReference type="Gene3D" id="1.10.1270.20">
    <property type="entry name" value="tRNA(m1g37)methyltransferase, domain 2"/>
    <property type="match status" value="1"/>
</dbReference>
<feature type="domain" description="tRNA methyltransferase TRMD/TRM10-type" evidence="18">
    <location>
        <begin position="1"/>
        <end position="222"/>
    </location>
</feature>
<dbReference type="InterPro" id="IPR023148">
    <property type="entry name" value="tRNA_m1G_MeTrfase_C_sf"/>
</dbReference>
<feature type="binding site" evidence="15 16">
    <location>
        <position position="110"/>
    </location>
    <ligand>
        <name>S-adenosyl-L-methionine</name>
        <dbReference type="ChEBI" id="CHEBI:59789"/>
    </ligand>
</feature>
<dbReference type="EMBL" id="JH611156">
    <property type="protein sequence ID" value="EJP71778.1"/>
    <property type="molecule type" value="Genomic_DNA"/>
</dbReference>
<evidence type="ECO:0000256" key="3">
    <source>
        <dbReference type="ARBA" id="ARBA00007630"/>
    </source>
</evidence>
<comment type="subunit">
    <text evidence="4 15 17">Homodimer.</text>
</comment>
<dbReference type="GO" id="GO:0052906">
    <property type="term" value="F:tRNA (guanine(37)-N1)-methyltransferase activity"/>
    <property type="evidence" value="ECO:0007669"/>
    <property type="project" value="UniProtKB-UniRule"/>
</dbReference>
<dbReference type="InterPro" id="IPR016009">
    <property type="entry name" value="tRNA_MeTrfase_TRMD/TRM10"/>
</dbReference>
<dbReference type="AlphaFoldDB" id="J5K7J9"/>
<dbReference type="HAMAP" id="MF_00605">
    <property type="entry name" value="TrmD"/>
    <property type="match status" value="1"/>
</dbReference>
<sequence>MRINVITIFPEIFDILNVGVISKSLKNKIIKLDIRDLRKNATNKHNNIDSKPYGGGEGMVMMAEPIVKTLKQIKKKERGPVIFMSPQGEKLDQKKVKSFSKLKNITIICGRYEGIDQRVIDKYVDEEISIGDFILSGGEYAAVCLIDAITRHIPGTLGNKDSYLKDTFSNGLLKGDVYAKPESFESMKVPDVLLSGNHKEIDSWREHNSLLKTFIKRPELLNDVKLTKKQKKLLEEWASKDIL</sequence>
<feature type="binding site" evidence="15 16">
    <location>
        <begin position="130"/>
        <end position="135"/>
    </location>
    <ligand>
        <name>S-adenosyl-L-methionine</name>
        <dbReference type="ChEBI" id="CHEBI:59789"/>
    </ligand>
</feature>
<organism evidence="19 20">
    <name type="scientific">SAR86 cluster bacterium SAR86A</name>
    <dbReference type="NCBI Taxonomy" id="1123866"/>
    <lineage>
        <taxon>Bacteria</taxon>
        <taxon>Pseudomonadati</taxon>
        <taxon>Pseudomonadota</taxon>
        <taxon>Gammaproteobacteria</taxon>
        <taxon>SAR86 cluster</taxon>
    </lineage>
</organism>
<comment type="function">
    <text evidence="1 15 17">Specifically methylates guanosine-37 in various tRNAs.</text>
</comment>
<evidence type="ECO:0000256" key="1">
    <source>
        <dbReference type="ARBA" id="ARBA00002634"/>
    </source>
</evidence>
<keyword evidence="8 15" id="KW-0489">Methyltransferase</keyword>
<keyword evidence="7 15" id="KW-0963">Cytoplasm</keyword>
<dbReference type="HOGENOM" id="CLU_047363_0_1_6"/>
<evidence type="ECO:0000256" key="6">
    <source>
        <dbReference type="ARBA" id="ARBA00014679"/>
    </source>
</evidence>
<dbReference type="GO" id="GO:0005829">
    <property type="term" value="C:cytosol"/>
    <property type="evidence" value="ECO:0007669"/>
    <property type="project" value="TreeGrafter"/>
</dbReference>
<evidence type="ECO:0000259" key="18">
    <source>
        <dbReference type="Pfam" id="PF01746"/>
    </source>
</evidence>
<comment type="subcellular location">
    <subcellularLocation>
        <location evidence="2 15 17">Cytoplasm</location>
    </subcellularLocation>
</comment>
<evidence type="ECO:0000256" key="8">
    <source>
        <dbReference type="ARBA" id="ARBA00022603"/>
    </source>
</evidence>
<accession>J5K7J9</accession>
<name>J5K7J9_9GAMM</name>
<dbReference type="FunFam" id="3.40.1280.10:FF:000001">
    <property type="entry name" value="tRNA (guanine-N(1)-)-methyltransferase"/>
    <property type="match status" value="1"/>
</dbReference>
<evidence type="ECO:0000256" key="7">
    <source>
        <dbReference type="ARBA" id="ARBA00022490"/>
    </source>
</evidence>
<protein>
    <recommendedName>
        <fullName evidence="6 15">tRNA (guanine-N(1)-)-methyltransferase</fullName>
        <ecNumber evidence="5 15">2.1.1.228</ecNumber>
    </recommendedName>
    <alternativeName>
        <fullName evidence="12 15">M1G-methyltransferase</fullName>
    </alternativeName>
    <alternativeName>
        <fullName evidence="13 15">tRNA [GM37] methyltransferase</fullName>
    </alternativeName>
</protein>
<evidence type="ECO:0000256" key="15">
    <source>
        <dbReference type="HAMAP-Rule" id="MF_00605"/>
    </source>
</evidence>
<dbReference type="PIRSF" id="PIRSF000386">
    <property type="entry name" value="tRNA_mtase"/>
    <property type="match status" value="1"/>
</dbReference>
<evidence type="ECO:0000256" key="16">
    <source>
        <dbReference type="PIRSR" id="PIRSR000386-1"/>
    </source>
</evidence>
<dbReference type="InterPro" id="IPR002649">
    <property type="entry name" value="tRNA_m1G_MeTrfase_TrmD"/>
</dbReference>
<evidence type="ECO:0000256" key="11">
    <source>
        <dbReference type="ARBA" id="ARBA00022694"/>
    </source>
</evidence>
<dbReference type="FunFam" id="1.10.1270.20:FF:000001">
    <property type="entry name" value="tRNA (guanine-N(1)-)-methyltransferase"/>
    <property type="match status" value="1"/>
</dbReference>
<evidence type="ECO:0000256" key="2">
    <source>
        <dbReference type="ARBA" id="ARBA00004496"/>
    </source>
</evidence>
<dbReference type="PANTHER" id="PTHR46417:SF1">
    <property type="entry name" value="TRNA (GUANINE-N(1)-)-METHYLTRANSFERASE"/>
    <property type="match status" value="1"/>
</dbReference>
<evidence type="ECO:0000313" key="20">
    <source>
        <dbReference type="Proteomes" id="UP000010305"/>
    </source>
</evidence>
<dbReference type="InterPro" id="IPR029026">
    <property type="entry name" value="tRNA_m1G_MTases_N"/>
</dbReference>
<dbReference type="Proteomes" id="UP000010305">
    <property type="component" value="Unassembled WGS sequence"/>
</dbReference>
<dbReference type="InterPro" id="IPR029028">
    <property type="entry name" value="Alpha/beta_knot_MTases"/>
</dbReference>
<evidence type="ECO:0000256" key="4">
    <source>
        <dbReference type="ARBA" id="ARBA00011738"/>
    </source>
</evidence>
<keyword evidence="9 15" id="KW-0808">Transferase</keyword>
<evidence type="ECO:0000256" key="13">
    <source>
        <dbReference type="ARBA" id="ARBA00033392"/>
    </source>
</evidence>
<evidence type="ECO:0000256" key="17">
    <source>
        <dbReference type="RuleBase" id="RU003464"/>
    </source>
</evidence>
<dbReference type="STRING" id="1123866.NT01SARS_0255"/>
<evidence type="ECO:0000256" key="14">
    <source>
        <dbReference type="ARBA" id="ARBA00047783"/>
    </source>
</evidence>
<evidence type="ECO:0000313" key="19">
    <source>
        <dbReference type="EMBL" id="EJP71778.1"/>
    </source>
</evidence>
<evidence type="ECO:0000256" key="12">
    <source>
        <dbReference type="ARBA" id="ARBA00029736"/>
    </source>
</evidence>
<dbReference type="EC" id="2.1.1.228" evidence="5 15"/>
<dbReference type="SUPFAM" id="SSF75217">
    <property type="entry name" value="alpha/beta knot"/>
    <property type="match status" value="1"/>
</dbReference>
<evidence type="ECO:0000256" key="10">
    <source>
        <dbReference type="ARBA" id="ARBA00022691"/>
    </source>
</evidence>
<dbReference type="NCBIfam" id="TIGR00088">
    <property type="entry name" value="trmD"/>
    <property type="match status" value="1"/>
</dbReference>
<dbReference type="NCBIfam" id="NF000648">
    <property type="entry name" value="PRK00026.1"/>
    <property type="match status" value="1"/>
</dbReference>
<comment type="similarity">
    <text evidence="3 15 17">Belongs to the RNA methyltransferase TrmD family.</text>
</comment>
<dbReference type="GO" id="GO:0002939">
    <property type="term" value="P:tRNA N1-guanine methylation"/>
    <property type="evidence" value="ECO:0007669"/>
    <property type="project" value="TreeGrafter"/>
</dbReference>
<dbReference type="PANTHER" id="PTHR46417">
    <property type="entry name" value="TRNA (GUANINE-N(1)-)-METHYLTRANSFERASE"/>
    <property type="match status" value="1"/>
</dbReference>
<evidence type="ECO:0000256" key="9">
    <source>
        <dbReference type="ARBA" id="ARBA00022679"/>
    </source>
</evidence>
<comment type="catalytic activity">
    <reaction evidence="14 15 17">
        <text>guanosine(37) in tRNA + S-adenosyl-L-methionine = N(1)-methylguanosine(37) in tRNA + S-adenosyl-L-homocysteine + H(+)</text>
        <dbReference type="Rhea" id="RHEA:36899"/>
        <dbReference type="Rhea" id="RHEA-COMP:10145"/>
        <dbReference type="Rhea" id="RHEA-COMP:10147"/>
        <dbReference type="ChEBI" id="CHEBI:15378"/>
        <dbReference type="ChEBI" id="CHEBI:57856"/>
        <dbReference type="ChEBI" id="CHEBI:59789"/>
        <dbReference type="ChEBI" id="CHEBI:73542"/>
        <dbReference type="ChEBI" id="CHEBI:74269"/>
        <dbReference type="EC" id="2.1.1.228"/>
    </reaction>
</comment>